<dbReference type="InterPro" id="IPR047184">
    <property type="entry name" value="KANK1-4"/>
</dbReference>
<evidence type="ECO:0000256" key="3">
    <source>
        <dbReference type="ARBA" id="ARBA00023043"/>
    </source>
</evidence>
<dbReference type="GeneTree" id="ENSGT00940000158468"/>
<dbReference type="PANTHER" id="PTHR24168:SF24">
    <property type="entry name" value="KN MOTIF AND ANKYRIN REPEAT DOMAIN-CONTAINING PROTEIN 4"/>
    <property type="match status" value="1"/>
</dbReference>
<feature type="compositionally biased region" description="Polar residues" evidence="7">
    <location>
        <begin position="289"/>
        <end position="304"/>
    </location>
</feature>
<feature type="region of interest" description="Disordered" evidence="7">
    <location>
        <begin position="429"/>
        <end position="476"/>
    </location>
</feature>
<feature type="region of interest" description="Disordered" evidence="7">
    <location>
        <begin position="974"/>
        <end position="1109"/>
    </location>
</feature>
<dbReference type="Pfam" id="PF12796">
    <property type="entry name" value="Ank_2"/>
    <property type="match status" value="2"/>
</dbReference>
<dbReference type="GO" id="GO:0005856">
    <property type="term" value="C:cytoskeleton"/>
    <property type="evidence" value="ECO:0007669"/>
    <property type="project" value="TreeGrafter"/>
</dbReference>
<evidence type="ECO:0000256" key="4">
    <source>
        <dbReference type="ARBA" id="ARBA00023054"/>
    </source>
</evidence>
<evidence type="ECO:0000256" key="6">
    <source>
        <dbReference type="SAM" id="Coils"/>
    </source>
</evidence>
<dbReference type="PROSITE" id="PS50297">
    <property type="entry name" value="ANK_REP_REGION"/>
    <property type="match status" value="3"/>
</dbReference>
<proteinExistence type="predicted"/>
<feature type="region of interest" description="Disordered" evidence="7">
    <location>
        <begin position="564"/>
        <end position="596"/>
    </location>
</feature>
<feature type="region of interest" description="Disordered" evidence="7">
    <location>
        <begin position="248"/>
        <end position="334"/>
    </location>
</feature>
<feature type="compositionally biased region" description="Acidic residues" evidence="7">
    <location>
        <begin position="1023"/>
        <end position="1051"/>
    </location>
</feature>
<dbReference type="PANTHER" id="PTHR24168">
    <property type="entry name" value="KN MOTIF AND ANKYRIN REPEAT DOMAIN-CONTAINING"/>
    <property type="match status" value="1"/>
</dbReference>
<feature type="compositionally biased region" description="Low complexity" evidence="7">
    <location>
        <begin position="564"/>
        <end position="574"/>
    </location>
</feature>
<evidence type="ECO:0000256" key="7">
    <source>
        <dbReference type="SAM" id="MobiDB-lite"/>
    </source>
</evidence>
<feature type="repeat" description="ANK" evidence="5">
    <location>
        <begin position="1257"/>
        <end position="1289"/>
    </location>
</feature>
<dbReference type="GO" id="GO:0030837">
    <property type="term" value="P:negative regulation of actin filament polymerization"/>
    <property type="evidence" value="ECO:0007669"/>
    <property type="project" value="InterPro"/>
</dbReference>
<keyword evidence="9" id="KW-1185">Reference proteome</keyword>
<keyword evidence="2" id="KW-0677">Repeat</keyword>
<feature type="region of interest" description="Disordered" evidence="7">
    <location>
        <begin position="909"/>
        <end position="960"/>
    </location>
</feature>
<evidence type="ECO:0000256" key="1">
    <source>
        <dbReference type="ARBA" id="ARBA00022553"/>
    </source>
</evidence>
<dbReference type="Ensembl" id="ENSOTST00005029949.2">
    <property type="protein sequence ID" value="ENSOTSP00005027715.2"/>
    <property type="gene ID" value="ENSOTSG00005013032.2"/>
</dbReference>
<feature type="compositionally biased region" description="Basic and acidic residues" evidence="7">
    <location>
        <begin position="311"/>
        <end position="321"/>
    </location>
</feature>
<gene>
    <name evidence="8" type="primary">KANK4</name>
</gene>
<evidence type="ECO:0000256" key="2">
    <source>
        <dbReference type="ARBA" id="ARBA00022737"/>
    </source>
</evidence>
<reference evidence="8" key="1">
    <citation type="submission" date="2025-08" db="UniProtKB">
        <authorList>
            <consortium name="Ensembl"/>
        </authorList>
    </citation>
    <scope>IDENTIFICATION</scope>
</reference>
<feature type="compositionally biased region" description="Polar residues" evidence="7">
    <location>
        <begin position="853"/>
        <end position="869"/>
    </location>
</feature>
<reference evidence="8" key="2">
    <citation type="submission" date="2025-09" db="UniProtKB">
        <authorList>
            <consortium name="Ensembl"/>
        </authorList>
    </citation>
    <scope>IDENTIFICATION</scope>
</reference>
<evidence type="ECO:0000313" key="9">
    <source>
        <dbReference type="Proteomes" id="UP000694402"/>
    </source>
</evidence>
<dbReference type="InterPro" id="IPR002110">
    <property type="entry name" value="Ankyrin_rpt"/>
</dbReference>
<evidence type="ECO:0000313" key="8">
    <source>
        <dbReference type="Ensembl" id="ENSOTSP00005027715.2"/>
    </source>
</evidence>
<keyword evidence="4 6" id="KW-0175">Coiled coil</keyword>
<feature type="repeat" description="ANK" evidence="5">
    <location>
        <begin position="1185"/>
        <end position="1209"/>
    </location>
</feature>
<dbReference type="InterPro" id="IPR021939">
    <property type="entry name" value="KN_motif"/>
</dbReference>
<sequence length="1375" mass="147902">MDKKSENGYPRSGGESGGGGQRKQLPYSVETPYGFHLDLDFLKYVDDIEKGNTIKRVHIQRKARGPPKFSTLPRNFSLLGHGARPAPKDTWSSTLGPKPRGRMTDVQQILDFRPSDGGTLGILSQNSRVQGSSFASARPREEAGVGPWVLGEQPLGRPNLLRTSSMPVTIPHRKASESGDERTENISSENVIRAVPQDRSGLHQQITAALKRVRELEDMVRTIPELKSQICSLRVEREQLILRLQVQTKPQPPAHPQSASPSPAPSTDPGPASQPPGAKAAVDPGRAESTVSEAETQQESLKSTAQEEEPDRLLEAQEPERQIQTAEGPDRQTFLNPLVYAEERQTKQLENVATPKAPEPLDSRVFVQVTEGVSGTGEEHHLSVEQLQAKLVALEAKLSQASEDLERTNSLLKQQVKENMMKEERILQLSVGGTGGAEEVSRQRQTSRRTSVDQQAETERVGSASQETETERADMVEQGTDTERIVICLTGEGAGGVEQGTETERFDTKDQVTETEMVIVCPVRPRANSVDRRTETERVDTVDQVTETLPGDSLDQVTETETQTVVSVDQSTETAPARPVRSVRHRANSVDRGTETQTVDTVNRITVTETQTGVRVDQVTETQTQTAPVRPVRPARHRANSVDRGTETERVGTVDQVTETVVAQSAYQQTETEGDRVETSNNHHREIEIESAAIVSAAIESAVTEIVEAERVVSRSVVKEGEIAESAVHFVVIESVGKENGVTANVVPENVVPENVVTENVVTENVVTGSMVKRQVVVVEETVVEQMTLTESVVTQSMTTESTVVESAATENLATESEVVKNTVTESTVTGSAVIESPAPESPEVAPTPSSSQTQMGQKESEQAQPQSQDSRRGSNPALAQAPRQGSNPALGQVVTRLTGLINEQWAQLGSSQDKPDKQETTSPSAQKPAEGQGAPAAGKPLAGKATGKSGLSKMSSIQSQLVSSLSALSAFYSPGQKAAASKQQGLKSIMKKNDAADKQGNRGGAKKNLKFVGVNGGYETTSSEEESSEEEKGEVEEEEVDSSEPEEEREKEEGAGAAQGQGEATATEDEAQGAGAQAGETEGHEDSQDPENSQALLEEQPAAASGETIDKGFMEACDYIEGRMAEVGAPDKEMRHVLMVLYQEWFRVSSQKDSRADTVTLYLREVGIATPTLLRYIVNLADGNGNTALHYSVSHSNFPVVKLLLDTGLCEVDILNKAGYTAVMLASLTAADGSEDMEVALQLLRQGDVNARASQAGQTALMLSVSHGRTAMVRLLLSCQADLNIQDKDGSTALMCACEHGHTEIARVLLESGHCDTSLTDKDGQRALSVAVASSHAEIVDLLKSHSDSTTTHASNPSTTTSATIITTTTASLL</sequence>
<dbReference type="GO" id="GO:0005737">
    <property type="term" value="C:cytoplasm"/>
    <property type="evidence" value="ECO:0007669"/>
    <property type="project" value="TreeGrafter"/>
</dbReference>
<dbReference type="FunFam" id="1.25.40.20:FF:000017">
    <property type="entry name" value="KN motif and ankyrin repeat domain-containing protein 1"/>
    <property type="match status" value="1"/>
</dbReference>
<feature type="compositionally biased region" description="Low complexity" evidence="7">
    <location>
        <begin position="932"/>
        <end position="960"/>
    </location>
</feature>
<keyword evidence="3 5" id="KW-0040">ANK repeat</keyword>
<dbReference type="SMART" id="SM00248">
    <property type="entry name" value="ANK"/>
    <property type="match status" value="5"/>
</dbReference>
<feature type="region of interest" description="Disordered" evidence="7">
    <location>
        <begin position="1"/>
        <end position="27"/>
    </location>
</feature>
<dbReference type="Pfam" id="PF12075">
    <property type="entry name" value="KN_motif"/>
    <property type="match status" value="1"/>
</dbReference>
<feature type="compositionally biased region" description="Basic and acidic residues" evidence="7">
    <location>
        <begin position="992"/>
        <end position="1001"/>
    </location>
</feature>
<dbReference type="AlphaFoldDB" id="A0A8C8F0H3"/>
<protein>
    <recommendedName>
        <fullName evidence="10">KN motif and ankyrin repeat domain-containing protein 4</fullName>
    </recommendedName>
</protein>
<feature type="coiled-coil region" evidence="6">
    <location>
        <begin position="384"/>
        <end position="418"/>
    </location>
</feature>
<feature type="compositionally biased region" description="Low complexity" evidence="7">
    <location>
        <begin position="1056"/>
        <end position="1066"/>
    </location>
</feature>
<dbReference type="PROSITE" id="PS50088">
    <property type="entry name" value="ANK_REPEAT"/>
    <property type="match status" value="3"/>
</dbReference>
<evidence type="ECO:0008006" key="10">
    <source>
        <dbReference type="Google" id="ProtNLM"/>
    </source>
</evidence>
<feature type="compositionally biased region" description="Pro residues" evidence="7">
    <location>
        <begin position="262"/>
        <end position="274"/>
    </location>
</feature>
<name>A0A8C8F0H3_ONCTS</name>
<feature type="compositionally biased region" description="Low complexity" evidence="7">
    <location>
        <begin position="832"/>
        <end position="852"/>
    </location>
</feature>
<feature type="compositionally biased region" description="Basic and acidic residues" evidence="7">
    <location>
        <begin position="640"/>
        <end position="650"/>
    </location>
</feature>
<accession>A0A8C8F0H3</accession>
<feature type="region of interest" description="Disordered" evidence="7">
    <location>
        <begin position="830"/>
        <end position="890"/>
    </location>
</feature>
<evidence type="ECO:0000256" key="5">
    <source>
        <dbReference type="PROSITE-ProRule" id="PRU00023"/>
    </source>
</evidence>
<organism evidence="8 9">
    <name type="scientific">Oncorhynchus tshawytscha</name>
    <name type="common">Chinook salmon</name>
    <name type="synonym">Salmo tshawytscha</name>
    <dbReference type="NCBI Taxonomy" id="74940"/>
    <lineage>
        <taxon>Eukaryota</taxon>
        <taxon>Metazoa</taxon>
        <taxon>Chordata</taxon>
        <taxon>Craniata</taxon>
        <taxon>Vertebrata</taxon>
        <taxon>Euteleostomi</taxon>
        <taxon>Actinopterygii</taxon>
        <taxon>Neopterygii</taxon>
        <taxon>Teleostei</taxon>
        <taxon>Protacanthopterygii</taxon>
        <taxon>Salmoniformes</taxon>
        <taxon>Salmonidae</taxon>
        <taxon>Salmoninae</taxon>
        <taxon>Oncorhynchus</taxon>
    </lineage>
</organism>
<feature type="region of interest" description="Disordered" evidence="7">
    <location>
        <begin position="620"/>
        <end position="650"/>
    </location>
</feature>
<dbReference type="Proteomes" id="UP000694402">
    <property type="component" value="Unassembled WGS sequence"/>
</dbReference>
<keyword evidence="1" id="KW-0597">Phosphoprotein</keyword>
<feature type="region of interest" description="Disordered" evidence="7">
    <location>
        <begin position="80"/>
        <end position="101"/>
    </location>
</feature>
<feature type="repeat" description="ANK" evidence="5">
    <location>
        <begin position="1290"/>
        <end position="1314"/>
    </location>
</feature>